<evidence type="ECO:0000313" key="7">
    <source>
        <dbReference type="Proteomes" id="UP001634394"/>
    </source>
</evidence>
<evidence type="ECO:0000259" key="4">
    <source>
        <dbReference type="SMART" id="SM00644"/>
    </source>
</evidence>
<dbReference type="InterPro" id="IPR006619">
    <property type="entry name" value="PGRP_domain_met/bac"/>
</dbReference>
<dbReference type="PANTHER" id="PTHR11022">
    <property type="entry name" value="PEPTIDOGLYCAN RECOGNITION PROTEIN"/>
    <property type="match status" value="1"/>
</dbReference>
<evidence type="ECO:0000313" key="6">
    <source>
        <dbReference type="EMBL" id="KAL3891999.1"/>
    </source>
</evidence>
<reference evidence="6 7" key="1">
    <citation type="submission" date="2024-11" db="EMBL/GenBank/DDBJ databases">
        <title>Chromosome-level genome assembly of the freshwater bivalve Anodonta woodiana.</title>
        <authorList>
            <person name="Chen X."/>
        </authorList>
    </citation>
    <scope>NUCLEOTIDE SEQUENCE [LARGE SCALE GENOMIC DNA]</scope>
    <source>
        <strain evidence="6">MN2024</strain>
        <tissue evidence="6">Gills</tissue>
    </source>
</reference>
<keyword evidence="3" id="KW-0472">Membrane</keyword>
<dbReference type="InterPro" id="IPR002502">
    <property type="entry name" value="Amidase_domain"/>
</dbReference>
<dbReference type="InterPro" id="IPR015510">
    <property type="entry name" value="PGRP"/>
</dbReference>
<dbReference type="SMART" id="SM00701">
    <property type="entry name" value="PGRP"/>
    <property type="match status" value="1"/>
</dbReference>
<dbReference type="GO" id="GO:0002376">
    <property type="term" value="P:immune system process"/>
    <property type="evidence" value="ECO:0007669"/>
    <property type="project" value="UniProtKB-KW"/>
</dbReference>
<dbReference type="SMART" id="SM00644">
    <property type="entry name" value="Ami_2"/>
    <property type="match status" value="1"/>
</dbReference>
<keyword evidence="7" id="KW-1185">Reference proteome</keyword>
<organism evidence="6 7">
    <name type="scientific">Sinanodonta woodiana</name>
    <name type="common">Chinese pond mussel</name>
    <name type="synonym">Anodonta woodiana</name>
    <dbReference type="NCBI Taxonomy" id="1069815"/>
    <lineage>
        <taxon>Eukaryota</taxon>
        <taxon>Metazoa</taxon>
        <taxon>Spiralia</taxon>
        <taxon>Lophotrochozoa</taxon>
        <taxon>Mollusca</taxon>
        <taxon>Bivalvia</taxon>
        <taxon>Autobranchia</taxon>
        <taxon>Heteroconchia</taxon>
        <taxon>Palaeoheterodonta</taxon>
        <taxon>Unionida</taxon>
        <taxon>Unionoidea</taxon>
        <taxon>Unionidae</taxon>
        <taxon>Unioninae</taxon>
        <taxon>Sinanodonta</taxon>
    </lineage>
</organism>
<keyword evidence="2" id="KW-0391">Immunity</keyword>
<proteinExistence type="inferred from homology"/>
<evidence type="ECO:0000256" key="2">
    <source>
        <dbReference type="ARBA" id="ARBA00022859"/>
    </source>
</evidence>
<dbReference type="Proteomes" id="UP001634394">
    <property type="component" value="Unassembled WGS sequence"/>
</dbReference>
<feature type="transmembrane region" description="Helical" evidence="3">
    <location>
        <begin position="51"/>
        <end position="73"/>
    </location>
</feature>
<dbReference type="InterPro" id="IPR036505">
    <property type="entry name" value="Amidase/PGRP_sf"/>
</dbReference>
<accession>A0ABD3Y0K4</accession>
<dbReference type="PANTHER" id="PTHR11022:SF41">
    <property type="entry name" value="PEPTIDOGLYCAN-RECOGNITION PROTEIN LC-RELATED"/>
    <property type="match status" value="1"/>
</dbReference>
<sequence length="262" mass="29223">MHELRSYHNPDYISNDTPSLVHQYSRDRGSEIQSGIEEHNQLCTFRKSRTAIIVAIVLTICAFIAAVVVAIHFTQTGSRGLKPADPCAVILSRSGWNARTTRSVTYMPVPIGIIFLHHTAMDRCCNSIMCTSEIQRIQNRHMDTNGWDDIGYSYMVGEDGVAYEARGWDRVGAHTRGFNNVSISIAVMGNFDDVLPIDPALNAIKSIITCGVRIGKISPDYNLCGHRDASPNFTSPGNKLYTLMKTWPHYSNLPLFKFNNGK</sequence>
<comment type="caution">
    <text evidence="6">The sequence shown here is derived from an EMBL/GenBank/DDBJ whole genome shotgun (WGS) entry which is preliminary data.</text>
</comment>
<evidence type="ECO:0000256" key="3">
    <source>
        <dbReference type="SAM" id="Phobius"/>
    </source>
</evidence>
<evidence type="ECO:0000256" key="1">
    <source>
        <dbReference type="ARBA" id="ARBA00007553"/>
    </source>
</evidence>
<dbReference type="Gene3D" id="3.40.80.10">
    <property type="entry name" value="Peptidoglycan recognition protein-like"/>
    <property type="match status" value="1"/>
</dbReference>
<feature type="domain" description="N-acetylmuramoyl-L-alanine amidase" evidence="4">
    <location>
        <begin position="99"/>
        <end position="237"/>
    </location>
</feature>
<comment type="similarity">
    <text evidence="1">Belongs to the N-acetylmuramoyl-L-alanine amidase 2 family.</text>
</comment>
<gene>
    <name evidence="6" type="ORF">ACJMK2_004239</name>
</gene>
<feature type="domain" description="Peptidoglycan recognition protein family" evidence="5">
    <location>
        <begin position="88"/>
        <end position="230"/>
    </location>
</feature>
<name>A0ABD3Y0K4_SINWO</name>
<evidence type="ECO:0000259" key="5">
    <source>
        <dbReference type="SMART" id="SM00701"/>
    </source>
</evidence>
<keyword evidence="3" id="KW-0812">Transmembrane</keyword>
<dbReference type="CDD" id="cd06583">
    <property type="entry name" value="PGRP"/>
    <property type="match status" value="1"/>
</dbReference>
<dbReference type="FunFam" id="3.40.80.10:FF:000001">
    <property type="entry name" value="Peptidoglycan recognition protein 1"/>
    <property type="match status" value="1"/>
</dbReference>
<evidence type="ECO:0008006" key="8">
    <source>
        <dbReference type="Google" id="ProtNLM"/>
    </source>
</evidence>
<dbReference type="AlphaFoldDB" id="A0ABD3Y0K4"/>
<dbReference type="Pfam" id="PF01510">
    <property type="entry name" value="Amidase_2"/>
    <property type="match status" value="1"/>
</dbReference>
<protein>
    <recommendedName>
        <fullName evidence="8">Peptidoglycan-recognition protein</fullName>
    </recommendedName>
</protein>
<dbReference type="SUPFAM" id="SSF55846">
    <property type="entry name" value="N-acetylmuramoyl-L-alanine amidase-like"/>
    <property type="match status" value="1"/>
</dbReference>
<keyword evidence="3" id="KW-1133">Transmembrane helix</keyword>
<dbReference type="EMBL" id="JBJQND010000001">
    <property type="protein sequence ID" value="KAL3891999.1"/>
    <property type="molecule type" value="Genomic_DNA"/>
</dbReference>